<sequence length="79" mass="8458">MAAVEGDAGGATGRIDKIANMIDHNEKVRETCSPANVGGTRRFDHAQLIRTDLPEAQKRIPATSQEILLGTDISAKSLK</sequence>
<gene>
    <name evidence="1" type="ORF">J4P68_01070</name>
</gene>
<dbReference type="Proteomes" id="UP000692816">
    <property type="component" value="Unassembled WGS sequence"/>
</dbReference>
<keyword evidence="2" id="KW-1185">Reference proteome</keyword>
<proteinExistence type="predicted"/>
<accession>A0ABS3M960</accession>
<name>A0ABS3M960_9BRAD</name>
<protein>
    <submittedName>
        <fullName evidence="1">Uncharacterized protein</fullName>
    </submittedName>
</protein>
<dbReference type="EMBL" id="JAGEPA010000001">
    <property type="protein sequence ID" value="MBO1428028.1"/>
    <property type="molecule type" value="Genomic_DNA"/>
</dbReference>
<dbReference type="RefSeq" id="WP_207829798.1">
    <property type="nucleotide sequence ID" value="NZ_CP088282.1"/>
</dbReference>
<evidence type="ECO:0000313" key="1">
    <source>
        <dbReference type="EMBL" id="MBO1428028.1"/>
    </source>
</evidence>
<evidence type="ECO:0000313" key="2">
    <source>
        <dbReference type="Proteomes" id="UP000692816"/>
    </source>
</evidence>
<reference evidence="1" key="1">
    <citation type="journal article" date="2021" name="Int. J. Syst. Evol. Microbiol.">
        <title>Bradyrhizobium septentrionale sp. nov. (sv. septentrionale) and Bradyrhizobium quebecense sp. nov. (sv. septentrionale) associated with legumes native to Canada possess rearranged symbiosis genes and numerous insertion sequences.</title>
        <authorList>
            <person name="Bromfield E.S.P."/>
            <person name="Cloutier S."/>
        </authorList>
    </citation>
    <scope>NUCLEOTIDE SEQUENCE</scope>
    <source>
        <strain evidence="1">12S5</strain>
    </source>
</reference>
<comment type="caution">
    <text evidence="1">The sequence shown here is derived from an EMBL/GenBank/DDBJ whole genome shotgun (WGS) entry which is preliminary data.</text>
</comment>
<organism evidence="1 2">
    <name type="scientific">Bradyrhizobium quebecense</name>
    <dbReference type="NCBI Taxonomy" id="2748629"/>
    <lineage>
        <taxon>Bacteria</taxon>
        <taxon>Pseudomonadati</taxon>
        <taxon>Pseudomonadota</taxon>
        <taxon>Alphaproteobacteria</taxon>
        <taxon>Hyphomicrobiales</taxon>
        <taxon>Nitrobacteraceae</taxon>
        <taxon>Bradyrhizobium</taxon>
    </lineage>
</organism>